<accession>R7V5Q6</accession>
<dbReference type="HOGENOM" id="CLU_130204_0_0_1"/>
<dbReference type="Pfam" id="PF01841">
    <property type="entry name" value="Transglut_core"/>
    <property type="match status" value="1"/>
</dbReference>
<evidence type="ECO:0000313" key="4">
    <source>
        <dbReference type="Proteomes" id="UP000014760"/>
    </source>
</evidence>
<gene>
    <name evidence="2" type="ORF">CAPTEDRAFT_89820</name>
</gene>
<reference evidence="3" key="3">
    <citation type="submission" date="2015-06" db="UniProtKB">
        <authorList>
            <consortium name="EnsemblMetazoa"/>
        </authorList>
    </citation>
    <scope>IDENTIFICATION</scope>
</reference>
<dbReference type="OMA" id="IMNTPRI"/>
<dbReference type="OrthoDB" id="6129702at2759"/>
<dbReference type="STRING" id="283909.R7V5Q6"/>
<dbReference type="EnsemblMetazoa" id="CapteT89820">
    <property type="protein sequence ID" value="CapteP89820"/>
    <property type="gene ID" value="CapteG89820"/>
</dbReference>
<dbReference type="AlphaFoldDB" id="R7V5Q6"/>
<proteinExistence type="predicted"/>
<keyword evidence="4" id="KW-1185">Reference proteome</keyword>
<dbReference type="InterPro" id="IPR038765">
    <property type="entry name" value="Papain-like_cys_pep_sf"/>
</dbReference>
<evidence type="ECO:0000313" key="3">
    <source>
        <dbReference type="EnsemblMetazoa" id="CapteP89820"/>
    </source>
</evidence>
<dbReference type="PANTHER" id="PTHR47020">
    <property type="entry name" value="HILLARIN"/>
    <property type="match status" value="1"/>
</dbReference>
<dbReference type="EMBL" id="AMQN01018809">
    <property type="status" value="NOT_ANNOTATED_CDS"/>
    <property type="molecule type" value="Genomic_DNA"/>
</dbReference>
<dbReference type="EMBL" id="KB294932">
    <property type="protein sequence ID" value="ELU13914.1"/>
    <property type="molecule type" value="Genomic_DNA"/>
</dbReference>
<reference evidence="2 4" key="2">
    <citation type="journal article" date="2013" name="Nature">
        <title>Insights into bilaterian evolution from three spiralian genomes.</title>
        <authorList>
            <person name="Simakov O."/>
            <person name="Marletaz F."/>
            <person name="Cho S.J."/>
            <person name="Edsinger-Gonzales E."/>
            <person name="Havlak P."/>
            <person name="Hellsten U."/>
            <person name="Kuo D.H."/>
            <person name="Larsson T."/>
            <person name="Lv J."/>
            <person name="Arendt D."/>
            <person name="Savage R."/>
            <person name="Osoegawa K."/>
            <person name="de Jong P."/>
            <person name="Grimwood J."/>
            <person name="Chapman J.A."/>
            <person name="Shapiro H."/>
            <person name="Aerts A."/>
            <person name="Otillar R.P."/>
            <person name="Terry A.Y."/>
            <person name="Boore J.L."/>
            <person name="Grigoriev I.V."/>
            <person name="Lindberg D.R."/>
            <person name="Seaver E.C."/>
            <person name="Weisblat D.A."/>
            <person name="Putnam N.H."/>
            <person name="Rokhsar D.S."/>
        </authorList>
    </citation>
    <scope>NUCLEOTIDE SEQUENCE</scope>
    <source>
        <strain evidence="2 4">I ESC-2004</strain>
    </source>
</reference>
<dbReference type="InterPro" id="IPR053041">
    <property type="entry name" value="Transglut-like_Superfamily_Mod"/>
</dbReference>
<feature type="domain" description="Transglutaminase-like" evidence="1">
    <location>
        <begin position="1"/>
        <end position="66"/>
    </location>
</feature>
<dbReference type="Gene3D" id="3.10.620.30">
    <property type="match status" value="1"/>
</dbReference>
<dbReference type="Proteomes" id="UP000014760">
    <property type="component" value="Unassembled WGS sequence"/>
</dbReference>
<organism evidence="2">
    <name type="scientific">Capitella teleta</name>
    <name type="common">Polychaete worm</name>
    <dbReference type="NCBI Taxonomy" id="283909"/>
    <lineage>
        <taxon>Eukaryota</taxon>
        <taxon>Metazoa</taxon>
        <taxon>Spiralia</taxon>
        <taxon>Lophotrochozoa</taxon>
        <taxon>Annelida</taxon>
        <taxon>Polychaeta</taxon>
        <taxon>Sedentaria</taxon>
        <taxon>Scolecida</taxon>
        <taxon>Capitellidae</taxon>
        <taxon>Capitella</taxon>
    </lineage>
</organism>
<dbReference type="SMART" id="SM00460">
    <property type="entry name" value="TGc"/>
    <property type="match status" value="1"/>
</dbReference>
<evidence type="ECO:0000259" key="1">
    <source>
        <dbReference type="SMART" id="SM00460"/>
    </source>
</evidence>
<dbReference type="SUPFAM" id="SSF54001">
    <property type="entry name" value="Cysteine proteinases"/>
    <property type="match status" value="1"/>
</dbReference>
<name>R7V5Q6_CAPTE</name>
<sequence>MQNHTCNHAILYQALAKSIGIPCVLINGICKNSEYGIGESLDTKALAHQWNAVYLDNQWRLVDTLWGSACMIGSRSEQWSKCRLRNDFFFLTDPDMMICTHLPDNQAWQLLPKPVTFKQFEEFVYVREKFFETGLHML</sequence>
<protein>
    <recommendedName>
        <fullName evidence="1">Transglutaminase-like domain-containing protein</fullName>
    </recommendedName>
</protein>
<dbReference type="InterPro" id="IPR002931">
    <property type="entry name" value="Transglutaminase-like"/>
</dbReference>
<evidence type="ECO:0000313" key="2">
    <source>
        <dbReference type="EMBL" id="ELU13914.1"/>
    </source>
</evidence>
<reference evidence="4" key="1">
    <citation type="submission" date="2012-12" db="EMBL/GenBank/DDBJ databases">
        <authorList>
            <person name="Hellsten U."/>
            <person name="Grimwood J."/>
            <person name="Chapman J.A."/>
            <person name="Shapiro H."/>
            <person name="Aerts A."/>
            <person name="Otillar R.P."/>
            <person name="Terry A.Y."/>
            <person name="Boore J.L."/>
            <person name="Simakov O."/>
            <person name="Marletaz F."/>
            <person name="Cho S.-J."/>
            <person name="Edsinger-Gonzales E."/>
            <person name="Havlak P."/>
            <person name="Kuo D.-H."/>
            <person name="Larsson T."/>
            <person name="Lv J."/>
            <person name="Arendt D."/>
            <person name="Savage R."/>
            <person name="Osoegawa K."/>
            <person name="de Jong P."/>
            <person name="Lindberg D.R."/>
            <person name="Seaver E.C."/>
            <person name="Weisblat D.A."/>
            <person name="Putnam N.H."/>
            <person name="Grigoriev I.V."/>
            <person name="Rokhsar D.S."/>
        </authorList>
    </citation>
    <scope>NUCLEOTIDE SEQUENCE</scope>
    <source>
        <strain evidence="4">I ESC-2004</strain>
    </source>
</reference>
<feature type="non-terminal residue" evidence="2">
    <location>
        <position position="138"/>
    </location>
</feature>
<dbReference type="PANTHER" id="PTHR47020:SF1">
    <property type="entry name" value="HILLARIN"/>
    <property type="match status" value="1"/>
</dbReference>